<evidence type="ECO:0000259" key="1">
    <source>
        <dbReference type="Pfam" id="PF24764"/>
    </source>
</evidence>
<accession>A0A7D9ILA8</accession>
<dbReference type="OrthoDB" id="5981463at2759"/>
<evidence type="ECO:0000313" key="3">
    <source>
        <dbReference type="Proteomes" id="UP001152795"/>
    </source>
</evidence>
<dbReference type="PANTHER" id="PTHR46791">
    <property type="entry name" value="EXPRESSED PROTEIN"/>
    <property type="match status" value="1"/>
</dbReference>
<organism evidence="2 3">
    <name type="scientific">Paramuricea clavata</name>
    <name type="common">Red gorgonian</name>
    <name type="synonym">Violescent sea-whip</name>
    <dbReference type="NCBI Taxonomy" id="317549"/>
    <lineage>
        <taxon>Eukaryota</taxon>
        <taxon>Metazoa</taxon>
        <taxon>Cnidaria</taxon>
        <taxon>Anthozoa</taxon>
        <taxon>Octocorallia</taxon>
        <taxon>Malacalcyonacea</taxon>
        <taxon>Plexauridae</taxon>
        <taxon>Paramuricea</taxon>
    </lineage>
</organism>
<proteinExistence type="predicted"/>
<name>A0A7D9ILA8_PARCT</name>
<dbReference type="PANTHER" id="PTHR46791:SF5">
    <property type="entry name" value="CLR5 DOMAIN-CONTAINING PROTEIN-RELATED"/>
    <property type="match status" value="1"/>
</dbReference>
<dbReference type="InterPro" id="IPR058913">
    <property type="entry name" value="Integrase_dom_put"/>
</dbReference>
<dbReference type="Pfam" id="PF24764">
    <property type="entry name" value="rva_4"/>
    <property type="match status" value="1"/>
</dbReference>
<gene>
    <name evidence="2" type="ORF">PACLA_8A014595</name>
</gene>
<protein>
    <recommendedName>
        <fullName evidence="1">Integrase core domain-containing protein</fullName>
    </recommendedName>
</protein>
<feature type="domain" description="Integrase core" evidence="1">
    <location>
        <begin position="2"/>
        <end position="121"/>
    </location>
</feature>
<evidence type="ECO:0000313" key="2">
    <source>
        <dbReference type="EMBL" id="CAB4008184.1"/>
    </source>
</evidence>
<comment type="caution">
    <text evidence="2">The sequence shown here is derived from an EMBL/GenBank/DDBJ whole genome shotgun (WGS) entry which is preliminary data.</text>
</comment>
<dbReference type="AlphaFoldDB" id="A0A7D9ILA8"/>
<keyword evidence="3" id="KW-1185">Reference proteome</keyword>
<dbReference type="EMBL" id="CACRXK020006047">
    <property type="protein sequence ID" value="CAB4008184.1"/>
    <property type="molecule type" value="Genomic_DNA"/>
</dbReference>
<reference evidence="2" key="1">
    <citation type="submission" date="2020-04" db="EMBL/GenBank/DDBJ databases">
        <authorList>
            <person name="Alioto T."/>
            <person name="Alioto T."/>
            <person name="Gomez Garrido J."/>
        </authorList>
    </citation>
    <scope>NUCLEOTIDE SEQUENCE</scope>
    <source>
        <strain evidence="2">A484AB</strain>
    </source>
</reference>
<dbReference type="Proteomes" id="UP001152795">
    <property type="component" value="Unassembled WGS sequence"/>
</dbReference>
<sequence length="201" mass="23017">MGTENVDIARYMLHHPNRGPNRGSMITGKSVHNQRIERLWLEVKKNIVLYYRNIFYYLEQCNLLNPDSECDLFILHYVFLPRINRSLIELVNVWNNHPLSTAGNRSPLQLWHSGINAMTNSDYHAIEGVFAAPEDWNEYGIGGGPPPSCDTDNNVQVPEVNFEPTEQHIQQLQEHINPLYDDGNHGINVYVAAILVLEPES</sequence>